<dbReference type="AlphaFoldDB" id="A0A8H7XQR0"/>
<dbReference type="GO" id="GO:0004300">
    <property type="term" value="F:enoyl-CoA hydratase activity"/>
    <property type="evidence" value="ECO:0007669"/>
    <property type="project" value="TreeGrafter"/>
</dbReference>
<dbReference type="PRINTS" id="PR00406">
    <property type="entry name" value="CYTB5RDTASE"/>
</dbReference>
<dbReference type="InterPro" id="IPR039261">
    <property type="entry name" value="FNR_nucleotide-bd"/>
</dbReference>
<evidence type="ECO:0000259" key="7">
    <source>
        <dbReference type="PROSITE" id="PS51384"/>
    </source>
</evidence>
<dbReference type="SUPFAM" id="SSF54637">
    <property type="entry name" value="Thioesterase/thiol ester dehydrase-isomerase"/>
    <property type="match status" value="2"/>
</dbReference>
<dbReference type="PANTHER" id="PTHR13078">
    <property type="entry name" value="PEROXISOMAL MULTIFUNCTIONAL ENZYME TYPE 2-RELATED"/>
    <property type="match status" value="1"/>
</dbReference>
<dbReference type="InterPro" id="IPR001433">
    <property type="entry name" value="OxRdtase_FAD/NAD-bd"/>
</dbReference>
<dbReference type="SUPFAM" id="SSF63380">
    <property type="entry name" value="Riboflavin synthase domain-like"/>
    <property type="match status" value="1"/>
</dbReference>
<dbReference type="InterPro" id="IPR017938">
    <property type="entry name" value="Riboflavin_synthase-like_b-brl"/>
</dbReference>
<keyword evidence="6" id="KW-0520">NAD</keyword>
<evidence type="ECO:0000256" key="5">
    <source>
        <dbReference type="ARBA" id="ARBA00023002"/>
    </source>
</evidence>
<comment type="caution">
    <text evidence="8">The sequence shown here is derived from an EMBL/GenBank/DDBJ whole genome shotgun (WGS) entry which is preliminary data.</text>
</comment>
<name>A0A8H7XQR0_PSICU</name>
<dbReference type="Gene3D" id="2.40.30.10">
    <property type="entry name" value="Translation factors"/>
    <property type="match status" value="1"/>
</dbReference>
<protein>
    <recommendedName>
        <fullName evidence="7">FAD-binding FR-type domain-containing protein</fullName>
    </recommendedName>
</protein>
<dbReference type="CDD" id="cd03448">
    <property type="entry name" value="HDE_HSD"/>
    <property type="match status" value="1"/>
</dbReference>
<dbReference type="FunFam" id="3.40.50.80:FF:000009">
    <property type="entry name" value="NADH-cytochrome b5 reductase"/>
    <property type="match status" value="1"/>
</dbReference>
<dbReference type="EMBL" id="JAFIQS010000009">
    <property type="protein sequence ID" value="KAG5165716.1"/>
    <property type="molecule type" value="Genomic_DNA"/>
</dbReference>
<gene>
    <name evidence="8" type="ORF">JR316_009300</name>
</gene>
<dbReference type="InterPro" id="IPR054357">
    <property type="entry name" value="MFE-2_N"/>
</dbReference>
<dbReference type="InterPro" id="IPR002539">
    <property type="entry name" value="MaoC-like_dom"/>
</dbReference>
<dbReference type="GO" id="GO:0005777">
    <property type="term" value="C:peroxisome"/>
    <property type="evidence" value="ECO:0007669"/>
    <property type="project" value="TreeGrafter"/>
</dbReference>
<dbReference type="GO" id="GO:0003857">
    <property type="term" value="F:(3S)-3-hydroxyacyl-CoA dehydrogenase (NAD+) activity"/>
    <property type="evidence" value="ECO:0007669"/>
    <property type="project" value="TreeGrafter"/>
</dbReference>
<dbReference type="PROSITE" id="PS51384">
    <property type="entry name" value="FAD_FR"/>
    <property type="match status" value="1"/>
</dbReference>
<dbReference type="InterPro" id="IPR017927">
    <property type="entry name" value="FAD-bd_FR_type"/>
</dbReference>
<evidence type="ECO:0000256" key="1">
    <source>
        <dbReference type="ARBA" id="ARBA00001974"/>
    </source>
</evidence>
<dbReference type="GO" id="GO:0006635">
    <property type="term" value="P:fatty acid beta-oxidation"/>
    <property type="evidence" value="ECO:0007669"/>
    <property type="project" value="TreeGrafter"/>
</dbReference>
<dbReference type="SUPFAM" id="SSF52343">
    <property type="entry name" value="Ferredoxin reductase-like, C-terminal NADP-linked domain"/>
    <property type="match status" value="1"/>
</dbReference>
<accession>A0A8H7XQR0</accession>
<evidence type="ECO:0000313" key="8">
    <source>
        <dbReference type="EMBL" id="KAG5165716.1"/>
    </source>
</evidence>
<dbReference type="Pfam" id="PF22622">
    <property type="entry name" value="MFE-2_hydrat-2_N"/>
    <property type="match status" value="1"/>
</dbReference>
<dbReference type="Pfam" id="PF00175">
    <property type="entry name" value="NAD_binding_1"/>
    <property type="match status" value="1"/>
</dbReference>
<reference evidence="8" key="1">
    <citation type="submission" date="2021-02" db="EMBL/GenBank/DDBJ databases">
        <title>Psilocybe cubensis genome.</title>
        <authorList>
            <person name="Mckernan K.J."/>
            <person name="Crawford S."/>
            <person name="Trippe A."/>
            <person name="Kane L.T."/>
            <person name="Mclaughlin S."/>
        </authorList>
    </citation>
    <scope>NUCLEOTIDE SEQUENCE [LARGE SCALE GENOMIC DNA]</scope>
    <source>
        <strain evidence="8">MGC-MH-2018</strain>
    </source>
</reference>
<dbReference type="InterPro" id="IPR008333">
    <property type="entry name" value="Cbr1-like_FAD-bd_dom"/>
</dbReference>
<feature type="domain" description="FAD-binding FR-type" evidence="7">
    <location>
        <begin position="13"/>
        <end position="125"/>
    </location>
</feature>
<proteinExistence type="inferred from homology"/>
<comment type="cofactor">
    <cofactor evidence="1">
        <name>FAD</name>
        <dbReference type="ChEBI" id="CHEBI:57692"/>
    </cofactor>
</comment>
<keyword evidence="3" id="KW-0285">Flavoprotein</keyword>
<dbReference type="InterPro" id="IPR001709">
    <property type="entry name" value="Flavoprot_Pyr_Nucl_cyt_Rdtase"/>
</dbReference>
<keyword evidence="4" id="KW-0274">FAD</keyword>
<dbReference type="GO" id="GO:0044594">
    <property type="term" value="F:17-beta-hydroxysteroid dehydrogenase (NAD+) activity"/>
    <property type="evidence" value="ECO:0007669"/>
    <property type="project" value="TreeGrafter"/>
</dbReference>
<evidence type="ECO:0000256" key="3">
    <source>
        <dbReference type="ARBA" id="ARBA00022630"/>
    </source>
</evidence>
<sequence length="624" mass="67981">MSTSQAKSIFDPQVYTDLKLKKIIPYNHNTSRFFFELPDGQASLIPVASCIVARASNPEDLRDAKGDPFFRPFTPISPPDAVGELVLLVKRYEAGNVSKYIHSLKVRAEGDTLAFKGPYLKFAYEANQFKEVAFIGGGTGIAPFYQVLTHALRDDNNKTKFKLIYSNISEKDILLRAELDALQKKNPHTFDIVYLVDNPTEEWKGPTGFITVEHIKKHVSPATLGDQIKIFICGPPAQVASLAGKKDGQNQGELGGILKDLGYSQEQLSRVGKEVAGFTGRVLKYPAPATVVFICSTSSPINHITFKVFIFRMPADLSQVVGFTTPDKPVAWNKRDLLTYAVGVGAKNDDFQFVYELDPNFAALPTYPVVLQLKGADSDVNLFSDRIKGRPIPGMPTLNPNRVVHATQSIEIVKPLPLVSGEGWTWKTRYTGVVENKSGIILTAENTLVSPSGEVYARLFSSSFNLGAKATGEKFSKFIAGPPQGKPIPKDRKADWVVEDQTTPEQAIIFRLSGDYNPLHIDPKIGQGAGFGGVILHGLSTFGFAGRAVLKTVGGNDPNSLKFFGVRFTAPVKPGDKLETSIWEVGKGPKGTTEVAFETKNLTTGKVVLGGGVAYVVKKADAKL</sequence>
<dbReference type="Pfam" id="PF01575">
    <property type="entry name" value="MaoC_dehydratas"/>
    <property type="match status" value="1"/>
</dbReference>
<dbReference type="Gene3D" id="3.10.129.10">
    <property type="entry name" value="Hotdog Thioesterase"/>
    <property type="match status" value="1"/>
</dbReference>
<dbReference type="InterPro" id="IPR029069">
    <property type="entry name" value="HotDog_dom_sf"/>
</dbReference>
<keyword evidence="5" id="KW-0560">Oxidoreductase</keyword>
<dbReference type="Gene3D" id="3.40.50.80">
    <property type="entry name" value="Nucleotide-binding domain of ferredoxin-NADP reductase (FNR) module"/>
    <property type="match status" value="1"/>
</dbReference>
<dbReference type="PANTHER" id="PTHR13078:SF57">
    <property type="entry name" value="DEHYDRATASE, PUTATIVE (AFU_ORTHOLOGUE AFUA_5G00640)-RELATED"/>
    <property type="match status" value="1"/>
</dbReference>
<dbReference type="Pfam" id="PF00970">
    <property type="entry name" value="FAD_binding_6"/>
    <property type="match status" value="1"/>
</dbReference>
<evidence type="ECO:0000256" key="6">
    <source>
        <dbReference type="ARBA" id="ARBA00023027"/>
    </source>
</evidence>
<comment type="similarity">
    <text evidence="2">Belongs to the flavoprotein pyridine nucleotide cytochrome reductase family.</text>
</comment>
<evidence type="ECO:0000256" key="2">
    <source>
        <dbReference type="ARBA" id="ARBA00006105"/>
    </source>
</evidence>
<dbReference type="CDD" id="cd06183">
    <property type="entry name" value="cyt_b5_reduct_like"/>
    <property type="match status" value="1"/>
</dbReference>
<dbReference type="PRINTS" id="PR00371">
    <property type="entry name" value="FPNCR"/>
</dbReference>
<organism evidence="8">
    <name type="scientific">Psilocybe cubensis</name>
    <name type="common">Psychedelic mushroom</name>
    <name type="synonym">Stropharia cubensis</name>
    <dbReference type="NCBI Taxonomy" id="181762"/>
    <lineage>
        <taxon>Eukaryota</taxon>
        <taxon>Fungi</taxon>
        <taxon>Dikarya</taxon>
        <taxon>Basidiomycota</taxon>
        <taxon>Agaricomycotina</taxon>
        <taxon>Agaricomycetes</taxon>
        <taxon>Agaricomycetidae</taxon>
        <taxon>Agaricales</taxon>
        <taxon>Agaricineae</taxon>
        <taxon>Strophariaceae</taxon>
        <taxon>Psilocybe</taxon>
    </lineage>
</organism>
<evidence type="ECO:0000256" key="4">
    <source>
        <dbReference type="ARBA" id="ARBA00022827"/>
    </source>
</evidence>